<evidence type="ECO:0000313" key="3">
    <source>
        <dbReference type="Proteomes" id="UP001299409"/>
    </source>
</evidence>
<comment type="caution">
    <text evidence="2">The sequence shown here is derived from an EMBL/GenBank/DDBJ whole genome shotgun (WGS) entry which is preliminary data.</text>
</comment>
<evidence type="ECO:0000313" key="2">
    <source>
        <dbReference type="EMBL" id="MCB5446124.1"/>
    </source>
</evidence>
<reference evidence="2 3" key="1">
    <citation type="submission" date="2021-10" db="EMBL/GenBank/DDBJ databases">
        <title>Collection of gut derived symbiotic bacterial strains cultured from healthy donors.</title>
        <authorList>
            <person name="Lin H."/>
            <person name="Littmann E."/>
            <person name="Claire K."/>
            <person name="Pamer E."/>
        </authorList>
    </citation>
    <scope>NUCLEOTIDE SEQUENCE [LARGE SCALE GENOMIC DNA]</scope>
    <source>
        <strain evidence="2 3">MSK.17.68</strain>
    </source>
</reference>
<keyword evidence="2" id="KW-0540">Nuclease</keyword>
<dbReference type="InterPro" id="IPR032793">
    <property type="entry name" value="RE_EcoO109IR"/>
</dbReference>
<feature type="domain" description="Type II restriction endonuclease EcoO109IR" evidence="1">
    <location>
        <begin position="39"/>
        <end position="210"/>
    </location>
</feature>
<dbReference type="CDD" id="cd22346">
    <property type="entry name" value="PDDEXK_nuclease"/>
    <property type="match status" value="1"/>
</dbReference>
<name>A0ABS8CXB7_9FIRM</name>
<accession>A0ABS8CXB7</accession>
<dbReference type="Pfam" id="PF14511">
    <property type="entry name" value="RE_EcoO109I"/>
    <property type="match status" value="1"/>
</dbReference>
<keyword evidence="2" id="KW-0378">Hydrolase</keyword>
<dbReference type="InterPro" id="IPR011335">
    <property type="entry name" value="Restrct_endonuc-II-like"/>
</dbReference>
<dbReference type="GO" id="GO:0004519">
    <property type="term" value="F:endonuclease activity"/>
    <property type="evidence" value="ECO:0007669"/>
    <property type="project" value="UniProtKB-KW"/>
</dbReference>
<dbReference type="Proteomes" id="UP001299409">
    <property type="component" value="Unassembled WGS sequence"/>
</dbReference>
<sequence length="235" mass="26335">MTEKEKNEILLKAKDFFTNTLVANHKKNTSKLQLKSFNINPFLIKYLATFMTGSSNPEDIAKVLIYPRVLGTSINTSFGTNMQKFCSTVLDGFASTTSGIDIEFIDCIDGHKKYCQVKAGPNTINKDDVKTITDHFSAVKRLARTNGLRISQDDLIVGVFYGTANELSANYKKIDEDYPVIVGQEFWQRLTGDENFYSDLINTIAESAIDEDCSSLLNDTIKKLAEEIKNDPTLM</sequence>
<proteinExistence type="predicted"/>
<dbReference type="RefSeq" id="WP_226914927.1">
    <property type="nucleotide sequence ID" value="NZ_BAABXU010000001.1"/>
</dbReference>
<dbReference type="EMBL" id="JAJBMB010000006">
    <property type="protein sequence ID" value="MCB5446124.1"/>
    <property type="molecule type" value="Genomic_DNA"/>
</dbReference>
<dbReference type="Gene3D" id="1.10.3250.10">
    <property type="entry name" value="type ii restriction endonuclease, domain 1"/>
    <property type="match status" value="1"/>
</dbReference>
<dbReference type="InterPro" id="IPR012297">
    <property type="entry name" value="EcoO109IR_cat_dom_sf"/>
</dbReference>
<keyword evidence="3" id="KW-1185">Reference proteome</keyword>
<evidence type="ECO:0000259" key="1">
    <source>
        <dbReference type="Pfam" id="PF14511"/>
    </source>
</evidence>
<dbReference type="SUPFAM" id="SSF52980">
    <property type="entry name" value="Restriction endonuclease-like"/>
    <property type="match status" value="1"/>
</dbReference>
<organism evidence="2 3">
    <name type="scientific">Intestinibacter bartlettii</name>
    <dbReference type="NCBI Taxonomy" id="261299"/>
    <lineage>
        <taxon>Bacteria</taxon>
        <taxon>Bacillati</taxon>
        <taxon>Bacillota</taxon>
        <taxon>Clostridia</taxon>
        <taxon>Peptostreptococcales</taxon>
        <taxon>Peptostreptococcaceae</taxon>
        <taxon>Intestinibacter</taxon>
    </lineage>
</organism>
<keyword evidence="2" id="KW-0255">Endonuclease</keyword>
<gene>
    <name evidence="2" type="ORF">LIP50_07925</name>
</gene>
<dbReference type="Gene3D" id="3.40.1560.10">
    <property type="entry name" value="type ii restriction endonuclease, domain 2"/>
    <property type="match status" value="1"/>
</dbReference>
<protein>
    <submittedName>
        <fullName evidence="2">Restriction endonuclease</fullName>
    </submittedName>
</protein>